<protein>
    <submittedName>
        <fullName evidence="3">Tail protein (Putative endopeptidase)</fullName>
    </submittedName>
</protein>
<dbReference type="EMBL" id="VNHK01000018">
    <property type="protein sequence ID" value="TYO84793.1"/>
    <property type="molecule type" value="Genomic_DNA"/>
</dbReference>
<name>A0ABY3NFC8_ELIMR</name>
<comment type="caution">
    <text evidence="3">The sequence shown here is derived from an EMBL/GenBank/DDBJ whole genome shotgun (WGS) entry which is preliminary data.</text>
</comment>
<feature type="domain" description="Tail spike" evidence="1">
    <location>
        <begin position="118"/>
        <end position="458"/>
    </location>
</feature>
<dbReference type="Pfam" id="PF06605">
    <property type="entry name" value="Prophage_tail"/>
    <property type="match status" value="1"/>
</dbReference>
<evidence type="ECO:0000313" key="4">
    <source>
        <dbReference type="Proteomes" id="UP000324513"/>
    </source>
</evidence>
<gene>
    <name evidence="3" type="ORF">LX74_01939</name>
    <name evidence="2" type="ORF">LX74_03853</name>
</gene>
<evidence type="ECO:0000313" key="3">
    <source>
        <dbReference type="EMBL" id="TYO91695.1"/>
    </source>
</evidence>
<sequence length="905" mass="103089">MEQVVINQKNGKNIELFSRKPFISMTSFVLNKQVNFEDFIDIDVDSSIPLDLYLEDKITFRGKNYFLNLMPQAKKLADDRFTYNLRFEGVAYLLRKLKVFNLDSQGNKTSNEFPMTSEIPGFLYLIINNANKWETKWELGEFPTDTEAKTITFSNENCLAALQRICQEFDKEFEIEQRNGKYILHIRKVGKTLPYVFEYGKGNGLYDLNRSRVNDSEVVTILYGYGSSQNIPATYREYSQRLRMPAAVGDYITSQAAIDLFGRVEDVITMDDIKPTFKGVISSVGSLEKGVQSFSVSNMDFDLREKDSEGNTKYWIANTPPKISVTKGDLAGYDFEIIDYDHSTKSFKIKQIADEKGLKYPDTSTIFSFKVGDEFTLIDIMMPEQYITNAENKLHEKVLEKYQQVCQNNVKYALNIDPLFMRDKVKADIGDYASVKDDSFGVDKITRIIGLKYDLFQDKYDLDIADVYEVSLVKEIKNDLKDIKTDIKFEKVENRKQTLNSYRLTKELRESLFDVDGFLYTDVIRPISIRTLLLETGDDSQQLGYSGIEFVPNVAGNPNQIKITAGVLNHFLINPGQTTSWNMLEINQTLPDNDKYYIYARCHKSGTDGTFLITKQRISFDVEGNYYNFLLALVHSVDSNNTRYITMLEGMTSIQGGYIKTKKIMSTDGTSFFDLDRSIIELGQNAGMTGQGGSSDVFLWSNKDFAHRNEATFSVTRDGKLLIRHSNGNIGFEFGIINGRLTMNGYHESGFKIYELSPNRGLINVAYIPESWTQTIMYYFDQTELNLDEDLAKQKLTNDIYMTSSGGSQIGDPVVYSYNLNSNAISYEYQNGTHPDNAQYEINIGYKDTDSSRTDNITEGWYGLKTGEIKSILSSTGPPIANIEYMVYHISGGKITQTKIITVSI</sequence>
<organism evidence="3 4">
    <name type="scientific">Elizabethkingia miricola</name>
    <name type="common">Chryseobacterium miricola</name>
    <dbReference type="NCBI Taxonomy" id="172045"/>
    <lineage>
        <taxon>Bacteria</taxon>
        <taxon>Pseudomonadati</taxon>
        <taxon>Bacteroidota</taxon>
        <taxon>Flavobacteriia</taxon>
        <taxon>Flavobacteriales</taxon>
        <taxon>Weeksellaceae</taxon>
        <taxon>Elizabethkingia</taxon>
    </lineage>
</organism>
<keyword evidence="4" id="KW-1185">Reference proteome</keyword>
<evidence type="ECO:0000259" key="1">
    <source>
        <dbReference type="Pfam" id="PF06605"/>
    </source>
</evidence>
<accession>A0ABY3NFC8</accession>
<dbReference type="InterPro" id="IPR010572">
    <property type="entry name" value="Tail_dom"/>
</dbReference>
<proteinExistence type="predicted"/>
<evidence type="ECO:0000313" key="2">
    <source>
        <dbReference type="EMBL" id="TYO84793.1"/>
    </source>
</evidence>
<dbReference type="EMBL" id="VNHK01000006">
    <property type="protein sequence ID" value="TYO91695.1"/>
    <property type="molecule type" value="Genomic_DNA"/>
</dbReference>
<dbReference type="Proteomes" id="UP000324513">
    <property type="component" value="Unassembled WGS sequence"/>
</dbReference>
<reference evidence="3 4" key="1">
    <citation type="submission" date="2019-07" db="EMBL/GenBank/DDBJ databases">
        <title>Genomic Encyclopedia of Archaeal and Bacterial Type Strains, Phase II (KMG-II): from individual species to whole genera.</title>
        <authorList>
            <person name="Goeker M."/>
        </authorList>
    </citation>
    <scope>NUCLEOTIDE SEQUENCE [LARGE SCALE GENOMIC DNA]</scope>
    <source>
        <strain evidence="3 4">DSM 14571</strain>
    </source>
</reference>
<dbReference type="RefSeq" id="WP_065082204.1">
    <property type="nucleotide sequence ID" value="NZ_FLSS01000010.1"/>
</dbReference>